<keyword evidence="1" id="KW-0472">Membrane</keyword>
<feature type="transmembrane region" description="Helical" evidence="1">
    <location>
        <begin position="20"/>
        <end position="40"/>
    </location>
</feature>
<dbReference type="Proteomes" id="UP000244880">
    <property type="component" value="Unassembled WGS sequence"/>
</dbReference>
<keyword evidence="1" id="KW-0812">Transmembrane</keyword>
<evidence type="ECO:0000313" key="3">
    <source>
        <dbReference type="Proteomes" id="UP000244880"/>
    </source>
</evidence>
<protein>
    <submittedName>
        <fullName evidence="2">Uncharacterized protein</fullName>
    </submittedName>
</protein>
<keyword evidence="1" id="KW-1133">Transmembrane helix</keyword>
<evidence type="ECO:0000313" key="2">
    <source>
        <dbReference type="EMBL" id="SPH20779.1"/>
    </source>
</evidence>
<accession>A0A2R8BCL7</accession>
<evidence type="ECO:0000256" key="1">
    <source>
        <dbReference type="SAM" id="Phobius"/>
    </source>
</evidence>
<dbReference type="RefSeq" id="WP_108827937.1">
    <property type="nucleotide sequence ID" value="NZ_OMOR01000001.1"/>
</dbReference>
<dbReference type="AlphaFoldDB" id="A0A2R8BCL7"/>
<reference evidence="2 3" key="1">
    <citation type="submission" date="2018-03" db="EMBL/GenBank/DDBJ databases">
        <authorList>
            <person name="Keele B.F."/>
        </authorList>
    </citation>
    <scope>NUCLEOTIDE SEQUENCE [LARGE SCALE GENOMIC DNA]</scope>
    <source>
        <strain evidence="2 3">CECT 8599</strain>
    </source>
</reference>
<keyword evidence="3" id="KW-1185">Reference proteome</keyword>
<name>A0A2R8BCL7_9RHOB</name>
<dbReference type="EMBL" id="OMOR01000001">
    <property type="protein sequence ID" value="SPH20779.1"/>
    <property type="molecule type" value="Genomic_DNA"/>
</dbReference>
<proteinExistence type="predicted"/>
<organism evidence="2 3">
    <name type="scientific">Ascidiaceihabitans donghaensis</name>
    <dbReference type="NCBI Taxonomy" id="1510460"/>
    <lineage>
        <taxon>Bacteria</taxon>
        <taxon>Pseudomonadati</taxon>
        <taxon>Pseudomonadota</taxon>
        <taxon>Alphaproteobacteria</taxon>
        <taxon>Rhodobacterales</taxon>
        <taxon>Paracoccaceae</taxon>
        <taxon>Ascidiaceihabitans</taxon>
    </lineage>
</organism>
<gene>
    <name evidence="2" type="ORF">ASD8599_01520</name>
</gene>
<sequence>MSDETATHTTATSTSGGNSGLAFVVGALVVVVAVLAWFMFAGADGGRDDVNISIEGAGAAIEGAAQAVEGAAEDVSGN</sequence>